<keyword evidence="3" id="KW-1185">Reference proteome</keyword>
<evidence type="ECO:0008006" key="4">
    <source>
        <dbReference type="Google" id="ProtNLM"/>
    </source>
</evidence>
<comment type="caution">
    <text evidence="2">The sequence shown here is derived from an EMBL/GenBank/DDBJ whole genome shotgun (WGS) entry which is preliminary data.</text>
</comment>
<accession>A0ABT6L1U5</accession>
<name>A0ABT6L1U5_9MYCO</name>
<evidence type="ECO:0000256" key="1">
    <source>
        <dbReference type="SAM" id="MobiDB-lite"/>
    </source>
</evidence>
<evidence type="ECO:0000313" key="2">
    <source>
        <dbReference type="EMBL" id="MDH6196187.1"/>
    </source>
</evidence>
<organism evidence="2 3">
    <name type="scientific">Mycolicibacterium frederiksbergense</name>
    <dbReference type="NCBI Taxonomy" id="117567"/>
    <lineage>
        <taxon>Bacteria</taxon>
        <taxon>Bacillati</taxon>
        <taxon>Actinomycetota</taxon>
        <taxon>Actinomycetes</taxon>
        <taxon>Mycobacteriales</taxon>
        <taxon>Mycobacteriaceae</taxon>
        <taxon>Mycolicibacterium</taxon>
    </lineage>
</organism>
<sequence>MGLLDQKGCAGQQHAEPAQEHKARAVVAGDKAARAPRFVKTRNGAQELDEASLQRARRLVGLKGYVTNIEAALMPAAEVIANYHDLWRVEQSFRMSRSDLAARPMFARTRDAIESPPHHRVHRPRRQPRSPYPNRTIATAIPAHPQATAVGHYRNQRRDHHIPTRAGPRSPGEPQRAASPQLKALSPLTQLGSPRAGRIRESYRHRGPRTFGPVASTAASTGRYALADSPSN</sequence>
<protein>
    <recommendedName>
        <fullName evidence="4">Transposase IS4-like domain-containing protein</fullName>
    </recommendedName>
</protein>
<feature type="region of interest" description="Disordered" evidence="1">
    <location>
        <begin position="153"/>
        <end position="232"/>
    </location>
</feature>
<reference evidence="2 3" key="1">
    <citation type="submission" date="2023-04" db="EMBL/GenBank/DDBJ databases">
        <title>Forest soil microbial communities from Buena Vista Peninsula, Colon Province, Panama.</title>
        <authorList>
            <person name="Bouskill N."/>
        </authorList>
    </citation>
    <scope>NUCLEOTIDE SEQUENCE [LARGE SCALE GENOMIC DNA]</scope>
    <source>
        <strain evidence="2 3">AC80</strain>
    </source>
</reference>
<dbReference type="EMBL" id="JARXVE010000004">
    <property type="protein sequence ID" value="MDH6196187.1"/>
    <property type="molecule type" value="Genomic_DNA"/>
</dbReference>
<dbReference type="Proteomes" id="UP001160130">
    <property type="component" value="Unassembled WGS sequence"/>
</dbReference>
<feature type="region of interest" description="Disordered" evidence="1">
    <location>
        <begin position="1"/>
        <end position="29"/>
    </location>
</feature>
<gene>
    <name evidence="2" type="ORF">M2272_002830</name>
</gene>
<proteinExistence type="predicted"/>
<evidence type="ECO:0000313" key="3">
    <source>
        <dbReference type="Proteomes" id="UP001160130"/>
    </source>
</evidence>